<keyword evidence="8" id="KW-1185">Reference proteome</keyword>
<evidence type="ECO:0000256" key="2">
    <source>
        <dbReference type="ARBA" id="ARBA00022692"/>
    </source>
</evidence>
<dbReference type="InterPro" id="IPR050307">
    <property type="entry name" value="Sterol_Desaturase_Related"/>
</dbReference>
<keyword evidence="3 5" id="KW-1133">Transmembrane helix</keyword>
<proteinExistence type="predicted"/>
<dbReference type="GO" id="GO:0016491">
    <property type="term" value="F:oxidoreductase activity"/>
    <property type="evidence" value="ECO:0007669"/>
    <property type="project" value="InterPro"/>
</dbReference>
<evidence type="ECO:0000256" key="5">
    <source>
        <dbReference type="SAM" id="Phobius"/>
    </source>
</evidence>
<protein>
    <recommendedName>
        <fullName evidence="6">Fatty acid hydroxylase domain-containing protein</fullName>
    </recommendedName>
</protein>
<evidence type="ECO:0000313" key="7">
    <source>
        <dbReference type="EMBL" id="WFD40109.1"/>
    </source>
</evidence>
<dbReference type="GO" id="GO:0008610">
    <property type="term" value="P:lipid biosynthetic process"/>
    <property type="evidence" value="ECO:0007669"/>
    <property type="project" value="InterPro"/>
</dbReference>
<reference evidence="7" key="1">
    <citation type="submission" date="2023-03" db="EMBL/GenBank/DDBJ databases">
        <title>Mating type loci evolution in Malassezia.</title>
        <authorList>
            <person name="Coelho M.A."/>
        </authorList>
    </citation>
    <scope>NUCLEOTIDE SEQUENCE</scope>
    <source>
        <strain evidence="7">CBS 9431</strain>
    </source>
</reference>
<dbReference type="Pfam" id="PF04116">
    <property type="entry name" value="FA_hydroxylase"/>
    <property type="match status" value="1"/>
</dbReference>
<dbReference type="EMBL" id="CP119962">
    <property type="protein sequence ID" value="WFD40109.1"/>
    <property type="molecule type" value="Genomic_DNA"/>
</dbReference>
<dbReference type="RefSeq" id="XP_060123006.1">
    <property type="nucleotide sequence ID" value="XM_060267023.1"/>
</dbReference>
<sequence length="335" mass="38981">MSAVATNQNRPRPKADTWTKEKRLPFPHFLIRWLDILPPAVDEVPQFKPTDKVPVYSELNQVPYLVPAALAPFIVRYVYWNFVEQSMPSHWTMWVFLFSYTLVFGAQFVRGLNRLARRYGYLDGGVGRDTIPYSQMGKVVVEVLAGLTLRPALAVILTYDPKAAPNLSLWLPVQLCVFTLVEDFYYYWLHRACHVGEGAWRFHRLHHTTKHPTSLLLGYADQIQECFDVVIVPFMAWLTFPLDFDTMTVWIIIHISIQIHGHSGLRLHYGTVLTGPFLRMFDLEIVGEDHDLHHRHGWKDSYNYGKQSRVWDSLFGTTGERIECRPDNLDYNKFI</sequence>
<dbReference type="AlphaFoldDB" id="A0AAF0JBL4"/>
<evidence type="ECO:0000256" key="3">
    <source>
        <dbReference type="ARBA" id="ARBA00022989"/>
    </source>
</evidence>
<feature type="transmembrane region" description="Helical" evidence="5">
    <location>
        <begin position="62"/>
        <end position="79"/>
    </location>
</feature>
<dbReference type="GO" id="GO:0005506">
    <property type="term" value="F:iron ion binding"/>
    <property type="evidence" value="ECO:0007669"/>
    <property type="project" value="InterPro"/>
</dbReference>
<evidence type="ECO:0000313" key="8">
    <source>
        <dbReference type="Proteomes" id="UP001217754"/>
    </source>
</evidence>
<dbReference type="GeneID" id="85226745"/>
<keyword evidence="2 5" id="KW-0812">Transmembrane</keyword>
<keyword evidence="4 5" id="KW-0472">Membrane</keyword>
<evidence type="ECO:0000259" key="6">
    <source>
        <dbReference type="Pfam" id="PF04116"/>
    </source>
</evidence>
<accession>A0AAF0JBL4</accession>
<name>A0AAF0JBL4_9BASI</name>
<evidence type="ECO:0000256" key="1">
    <source>
        <dbReference type="ARBA" id="ARBA00004370"/>
    </source>
</evidence>
<dbReference type="PANTHER" id="PTHR11863">
    <property type="entry name" value="STEROL DESATURASE"/>
    <property type="match status" value="1"/>
</dbReference>
<comment type="subcellular location">
    <subcellularLocation>
        <location evidence="1">Membrane</location>
    </subcellularLocation>
</comment>
<feature type="domain" description="Fatty acid hydroxylase" evidence="6">
    <location>
        <begin position="176"/>
        <end position="317"/>
    </location>
</feature>
<dbReference type="GO" id="GO:0016020">
    <property type="term" value="C:membrane"/>
    <property type="evidence" value="ECO:0007669"/>
    <property type="project" value="UniProtKB-SubCell"/>
</dbReference>
<feature type="transmembrane region" description="Helical" evidence="5">
    <location>
        <begin position="91"/>
        <end position="109"/>
    </location>
</feature>
<dbReference type="InterPro" id="IPR006694">
    <property type="entry name" value="Fatty_acid_hydroxylase"/>
</dbReference>
<evidence type="ECO:0000256" key="4">
    <source>
        <dbReference type="ARBA" id="ARBA00023136"/>
    </source>
</evidence>
<organism evidence="7 8">
    <name type="scientific">Malassezia japonica</name>
    <dbReference type="NCBI Taxonomy" id="223818"/>
    <lineage>
        <taxon>Eukaryota</taxon>
        <taxon>Fungi</taxon>
        <taxon>Dikarya</taxon>
        <taxon>Basidiomycota</taxon>
        <taxon>Ustilaginomycotina</taxon>
        <taxon>Malasseziomycetes</taxon>
        <taxon>Malasseziales</taxon>
        <taxon>Malasseziaceae</taxon>
        <taxon>Malassezia</taxon>
    </lineage>
</organism>
<gene>
    <name evidence="7" type="ORF">MJAP1_003094</name>
</gene>
<dbReference type="Proteomes" id="UP001217754">
    <property type="component" value="Chromosome 5"/>
</dbReference>